<proteinExistence type="predicted"/>
<evidence type="ECO:0000313" key="3">
    <source>
        <dbReference type="Proteomes" id="UP000244932"/>
    </source>
</evidence>
<dbReference type="EMBL" id="OMKW01000003">
    <property type="protein sequence ID" value="SPF29875.1"/>
    <property type="molecule type" value="Genomic_DNA"/>
</dbReference>
<keyword evidence="3" id="KW-1185">Reference proteome</keyword>
<sequence length="102" mass="9947">MRRDHLSLGTFDAGTGQQGSASGVEAEQAAGAAQVSGTALAHRVEGKRLRGASVSRAALCDLCCGESYGNAVCFGAGGGVGVCGEAEGGQYGGLGLQQGNGE</sequence>
<evidence type="ECO:0000256" key="1">
    <source>
        <dbReference type="SAM" id="MobiDB-lite"/>
    </source>
</evidence>
<accession>A0A2R8ACS6</accession>
<feature type="compositionally biased region" description="Low complexity" evidence="1">
    <location>
        <begin position="19"/>
        <end position="28"/>
    </location>
</feature>
<gene>
    <name evidence="2" type="ORF">POI8812_02196</name>
</gene>
<evidence type="ECO:0000313" key="2">
    <source>
        <dbReference type="EMBL" id="SPF29875.1"/>
    </source>
</evidence>
<protein>
    <submittedName>
        <fullName evidence="2">Uncharacterized protein</fullName>
    </submittedName>
</protein>
<reference evidence="2 3" key="1">
    <citation type="submission" date="2018-03" db="EMBL/GenBank/DDBJ databases">
        <authorList>
            <person name="Keele B.F."/>
        </authorList>
    </citation>
    <scope>NUCLEOTIDE SEQUENCE [LARGE SCALE GENOMIC DNA]</scope>
    <source>
        <strain evidence="2 3">CeCT 8812</strain>
    </source>
</reference>
<dbReference type="AlphaFoldDB" id="A0A2R8ACS6"/>
<dbReference type="Proteomes" id="UP000244932">
    <property type="component" value="Unassembled WGS sequence"/>
</dbReference>
<feature type="region of interest" description="Disordered" evidence="1">
    <location>
        <begin position="1"/>
        <end position="28"/>
    </location>
</feature>
<name>A0A2R8ACS6_9RHOB</name>
<organism evidence="2 3">
    <name type="scientific">Pontivivens insulae</name>
    <dbReference type="NCBI Taxonomy" id="1639689"/>
    <lineage>
        <taxon>Bacteria</taxon>
        <taxon>Pseudomonadati</taxon>
        <taxon>Pseudomonadota</taxon>
        <taxon>Alphaproteobacteria</taxon>
        <taxon>Rhodobacterales</taxon>
        <taxon>Paracoccaceae</taxon>
        <taxon>Pontivivens</taxon>
    </lineage>
</organism>